<evidence type="ECO:0000313" key="3">
    <source>
        <dbReference type="EMBL" id="OFA00938.1"/>
    </source>
</evidence>
<organism evidence="3 4">
    <name type="scientific">Duganella phyllosphaerae</name>
    <dbReference type="NCBI Taxonomy" id="762836"/>
    <lineage>
        <taxon>Bacteria</taxon>
        <taxon>Pseudomonadati</taxon>
        <taxon>Pseudomonadota</taxon>
        <taxon>Betaproteobacteria</taxon>
        <taxon>Burkholderiales</taxon>
        <taxon>Oxalobacteraceae</taxon>
        <taxon>Telluria group</taxon>
        <taxon>Duganella</taxon>
    </lineage>
</organism>
<dbReference type="Proteomes" id="UP000175989">
    <property type="component" value="Unassembled WGS sequence"/>
</dbReference>
<accession>A0A1E7WP57</accession>
<proteinExistence type="predicted"/>
<dbReference type="EMBL" id="LROM01000081">
    <property type="protein sequence ID" value="OFA00938.1"/>
    <property type="molecule type" value="Genomic_DNA"/>
</dbReference>
<dbReference type="NCBIfam" id="TIGR02595">
    <property type="entry name" value="PEP_CTERM"/>
    <property type="match status" value="1"/>
</dbReference>
<reference evidence="4" key="1">
    <citation type="journal article" date="2016" name="Front. Microbiol.">
        <title>Molecular Keys to the Janthinobacterium and Duganella spp. Interaction with the Plant Pathogen Fusarium graminearum.</title>
        <authorList>
            <person name="Haack F.S."/>
            <person name="Poehlein A."/>
            <person name="Kroger C."/>
            <person name="Voigt C.A."/>
            <person name="Piepenbring M."/>
            <person name="Bode H.B."/>
            <person name="Daniel R."/>
            <person name="Schafer W."/>
            <person name="Streit W.R."/>
        </authorList>
    </citation>
    <scope>NUCLEOTIDE SEQUENCE [LARGE SCALE GENOMIC DNA]</scope>
    <source>
        <strain evidence="4">T54</strain>
    </source>
</reference>
<feature type="chain" id="PRO_5009207426" description="Ice-binding protein C-terminal domain-containing protein" evidence="1">
    <location>
        <begin position="20"/>
        <end position="180"/>
    </location>
</feature>
<evidence type="ECO:0000259" key="2">
    <source>
        <dbReference type="Pfam" id="PF07589"/>
    </source>
</evidence>
<keyword evidence="4" id="KW-1185">Reference proteome</keyword>
<feature type="domain" description="Ice-binding protein C-terminal" evidence="2">
    <location>
        <begin position="154"/>
        <end position="177"/>
    </location>
</feature>
<dbReference type="NCBIfam" id="NF035944">
    <property type="entry name" value="PEPxxWA-CTERM"/>
    <property type="match status" value="1"/>
</dbReference>
<evidence type="ECO:0000256" key="1">
    <source>
        <dbReference type="SAM" id="SignalP"/>
    </source>
</evidence>
<feature type="signal peptide" evidence="1">
    <location>
        <begin position="1"/>
        <end position="19"/>
    </location>
</feature>
<dbReference type="OrthoDB" id="8756510at2"/>
<comment type="caution">
    <text evidence="3">The sequence shown here is derived from an EMBL/GenBank/DDBJ whole genome shotgun (WGS) entry which is preliminary data.</text>
</comment>
<dbReference type="Pfam" id="PF07589">
    <property type="entry name" value="PEP-CTERM"/>
    <property type="match status" value="1"/>
</dbReference>
<dbReference type="InterPro" id="IPR013424">
    <property type="entry name" value="Ice-binding_C"/>
</dbReference>
<protein>
    <recommendedName>
        <fullName evidence="2">Ice-binding protein C-terminal domain-containing protein</fullName>
    </recommendedName>
</protein>
<dbReference type="AlphaFoldDB" id="A0A1E7WP57"/>
<gene>
    <name evidence="3" type="ORF">DUPY_22220</name>
</gene>
<keyword evidence="1" id="KW-0732">Signal</keyword>
<evidence type="ECO:0000313" key="4">
    <source>
        <dbReference type="Proteomes" id="UP000175989"/>
    </source>
</evidence>
<dbReference type="RefSeq" id="WP_141749513.1">
    <property type="nucleotide sequence ID" value="NZ_LROM01000081.1"/>
</dbReference>
<sequence length="180" mass="19119">MNMLRVARNLMIVFVLALAAINPARAGLAGDAVRITYFYPDLDTPATDFGTSVISGAGTDFVDPRGVFTLRVTDTQIIATDFNFSAFWLPAAFNGLVVANLSDSFTPVFSVAPATNMAGFGADNVVISGNTLRINWQGLSFDQGTRVVVNLGVVPEPHAWAMMVGGLALLGLAARRRRPG</sequence>
<name>A0A1E7WP57_9BURK</name>